<dbReference type="Gene3D" id="3.40.50.150">
    <property type="entry name" value="Vaccinia Virus protein VP39"/>
    <property type="match status" value="1"/>
</dbReference>
<sequence length="220" mass="25041">MSITATDKFERLGKFMKALKNDVYPEPFGNESFIESGFDSIKDKIKPGQKILDIGCGHGYAMDLFAKAGASPIGITLDGGDKSKAVSMGHDVRIMDMSFLEFEDNYFDGLWARQSLEHSIFPYYTLSEFYRVLKPGGWIYVEVPAPGTDAKHENNGNHYSIMPLLMWGNLMTRTGFMNLKPHNITFELIDPWKGDELYFRITGMKPGQQFGFTMDTFKRR</sequence>
<keyword evidence="1" id="KW-0808">Transferase</keyword>
<feature type="domain" description="Methyltransferase type 11" evidence="2">
    <location>
        <begin position="52"/>
        <end position="141"/>
    </location>
</feature>
<dbReference type="EMBL" id="LAZR01008799">
    <property type="protein sequence ID" value="KKM76504.1"/>
    <property type="molecule type" value="Genomic_DNA"/>
</dbReference>
<name>A0A0F9K372_9ZZZZ</name>
<dbReference type="InterPro" id="IPR029063">
    <property type="entry name" value="SAM-dependent_MTases_sf"/>
</dbReference>
<reference evidence="3" key="1">
    <citation type="journal article" date="2015" name="Nature">
        <title>Complex archaea that bridge the gap between prokaryotes and eukaryotes.</title>
        <authorList>
            <person name="Spang A."/>
            <person name="Saw J.H."/>
            <person name="Jorgensen S.L."/>
            <person name="Zaremba-Niedzwiedzka K."/>
            <person name="Martijn J."/>
            <person name="Lind A.E."/>
            <person name="van Eijk R."/>
            <person name="Schleper C."/>
            <person name="Guy L."/>
            <person name="Ettema T.J."/>
        </authorList>
    </citation>
    <scope>NUCLEOTIDE SEQUENCE</scope>
</reference>
<dbReference type="GO" id="GO:0008757">
    <property type="term" value="F:S-adenosylmethionine-dependent methyltransferase activity"/>
    <property type="evidence" value="ECO:0007669"/>
    <property type="project" value="InterPro"/>
</dbReference>
<evidence type="ECO:0000259" key="2">
    <source>
        <dbReference type="Pfam" id="PF08241"/>
    </source>
</evidence>
<dbReference type="InterPro" id="IPR013216">
    <property type="entry name" value="Methyltransf_11"/>
</dbReference>
<dbReference type="PANTHER" id="PTHR43861:SF3">
    <property type="entry name" value="PUTATIVE (AFU_ORTHOLOGUE AFUA_2G14390)-RELATED"/>
    <property type="match status" value="1"/>
</dbReference>
<comment type="caution">
    <text evidence="3">The sequence shown here is derived from an EMBL/GenBank/DDBJ whole genome shotgun (WGS) entry which is preliminary data.</text>
</comment>
<dbReference type="CDD" id="cd02440">
    <property type="entry name" value="AdoMet_MTases"/>
    <property type="match status" value="1"/>
</dbReference>
<evidence type="ECO:0000313" key="3">
    <source>
        <dbReference type="EMBL" id="KKM76504.1"/>
    </source>
</evidence>
<accession>A0A0F9K372</accession>
<protein>
    <recommendedName>
        <fullName evidence="2">Methyltransferase type 11 domain-containing protein</fullName>
    </recommendedName>
</protein>
<organism evidence="3">
    <name type="scientific">marine sediment metagenome</name>
    <dbReference type="NCBI Taxonomy" id="412755"/>
    <lineage>
        <taxon>unclassified sequences</taxon>
        <taxon>metagenomes</taxon>
        <taxon>ecological metagenomes</taxon>
    </lineage>
</organism>
<gene>
    <name evidence="3" type="ORF">LCGC14_1379490</name>
</gene>
<dbReference type="SUPFAM" id="SSF53335">
    <property type="entry name" value="S-adenosyl-L-methionine-dependent methyltransferases"/>
    <property type="match status" value="1"/>
</dbReference>
<evidence type="ECO:0000256" key="1">
    <source>
        <dbReference type="ARBA" id="ARBA00022679"/>
    </source>
</evidence>
<dbReference type="Pfam" id="PF08241">
    <property type="entry name" value="Methyltransf_11"/>
    <property type="match status" value="1"/>
</dbReference>
<dbReference type="AlphaFoldDB" id="A0A0F9K372"/>
<dbReference type="PANTHER" id="PTHR43861">
    <property type="entry name" value="TRANS-ACONITATE 2-METHYLTRANSFERASE-RELATED"/>
    <property type="match status" value="1"/>
</dbReference>
<proteinExistence type="predicted"/>